<protein>
    <submittedName>
        <fullName evidence="1">Uncharacterized protein</fullName>
    </submittedName>
</protein>
<accession>A0A3S5A447</accession>
<proteinExistence type="predicted"/>
<reference evidence="1" key="1">
    <citation type="submission" date="2018-11" db="EMBL/GenBank/DDBJ databases">
        <authorList>
            <consortium name="Pathogen Informatics"/>
        </authorList>
    </citation>
    <scope>NUCLEOTIDE SEQUENCE</scope>
</reference>
<dbReference type="EMBL" id="CAAALY010021365">
    <property type="protein sequence ID" value="VEL14499.1"/>
    <property type="molecule type" value="Genomic_DNA"/>
</dbReference>
<organism evidence="1 2">
    <name type="scientific">Protopolystoma xenopodis</name>
    <dbReference type="NCBI Taxonomy" id="117903"/>
    <lineage>
        <taxon>Eukaryota</taxon>
        <taxon>Metazoa</taxon>
        <taxon>Spiralia</taxon>
        <taxon>Lophotrochozoa</taxon>
        <taxon>Platyhelminthes</taxon>
        <taxon>Monogenea</taxon>
        <taxon>Polyopisthocotylea</taxon>
        <taxon>Polystomatidea</taxon>
        <taxon>Polystomatidae</taxon>
        <taxon>Protopolystoma</taxon>
    </lineage>
</organism>
<gene>
    <name evidence="1" type="ORF">PXEA_LOCUS7939</name>
</gene>
<keyword evidence="2" id="KW-1185">Reference proteome</keyword>
<sequence>MFSKSLGLDADHRVIESLGLDLASSYALLSSDDSVSTLLAYRLVANYVPSLTLSWNFEEASIYAYVAVAASHRSLCPFLTTRCRRQQRRRLIIEQEPNLVKC</sequence>
<evidence type="ECO:0000313" key="1">
    <source>
        <dbReference type="EMBL" id="VEL14499.1"/>
    </source>
</evidence>
<dbReference type="Proteomes" id="UP000784294">
    <property type="component" value="Unassembled WGS sequence"/>
</dbReference>
<comment type="caution">
    <text evidence="1">The sequence shown here is derived from an EMBL/GenBank/DDBJ whole genome shotgun (WGS) entry which is preliminary data.</text>
</comment>
<evidence type="ECO:0000313" key="2">
    <source>
        <dbReference type="Proteomes" id="UP000784294"/>
    </source>
</evidence>
<name>A0A3S5A447_9PLAT</name>
<dbReference type="AlphaFoldDB" id="A0A3S5A447"/>